<comment type="caution">
    <text evidence="1">The sequence shown here is derived from an EMBL/GenBank/DDBJ whole genome shotgun (WGS) entry which is preliminary data.</text>
</comment>
<proteinExistence type="predicted"/>
<dbReference type="InterPro" id="IPR022453">
    <property type="entry name" value="Znf_MqsA-type"/>
</dbReference>
<reference evidence="1" key="1">
    <citation type="submission" date="2019-03" db="EMBL/GenBank/DDBJ databases">
        <title>Lake Tanganyika Metagenome-Assembled Genomes (MAGs).</title>
        <authorList>
            <person name="Tran P."/>
        </authorList>
    </citation>
    <scope>NUCLEOTIDE SEQUENCE</scope>
    <source>
        <strain evidence="1">K_DeepCast_65m_m2_066</strain>
    </source>
</reference>
<dbReference type="Gene3D" id="3.10.20.860">
    <property type="match status" value="1"/>
</dbReference>
<protein>
    <submittedName>
        <fullName evidence="1">YgiT-type zinc finger protein</fullName>
    </submittedName>
</protein>
<dbReference type="EMBL" id="VGLS01000699">
    <property type="protein sequence ID" value="MBM3225832.1"/>
    <property type="molecule type" value="Genomic_DNA"/>
</dbReference>
<evidence type="ECO:0000313" key="1">
    <source>
        <dbReference type="EMBL" id="MBM3225832.1"/>
    </source>
</evidence>
<gene>
    <name evidence="1" type="ORF">FJZ47_18815</name>
</gene>
<accession>A0A937W650</accession>
<evidence type="ECO:0000313" key="2">
    <source>
        <dbReference type="Proteomes" id="UP000712673"/>
    </source>
</evidence>
<dbReference type="Proteomes" id="UP000712673">
    <property type="component" value="Unassembled WGS sequence"/>
</dbReference>
<name>A0A937W650_UNCTE</name>
<dbReference type="NCBIfam" id="TIGR03831">
    <property type="entry name" value="YgiT_finger"/>
    <property type="match status" value="1"/>
</dbReference>
<dbReference type="AlphaFoldDB" id="A0A937W650"/>
<sequence>MVHPVSEPYDYGACDICETPMQAQSITQDLWIRGELLVLEHVPAGVCPQCGAKVVNAAVGRRIAALLGNVERIATAPRMAVPVLDLDA</sequence>
<organism evidence="1 2">
    <name type="scientific">Tectimicrobiota bacterium</name>
    <dbReference type="NCBI Taxonomy" id="2528274"/>
    <lineage>
        <taxon>Bacteria</taxon>
        <taxon>Pseudomonadati</taxon>
        <taxon>Nitrospinota/Tectimicrobiota group</taxon>
        <taxon>Candidatus Tectimicrobiota</taxon>
    </lineage>
</organism>